<name>A0A0D6B1L6_RHOSU</name>
<accession>A0A0D6B1L6</accession>
<dbReference type="AlphaFoldDB" id="A0A0D6B1L6"/>
<gene>
    <name evidence="1" type="ORF">NHU_01842</name>
</gene>
<dbReference type="EMBL" id="AP014800">
    <property type="protein sequence ID" value="BAQ68997.1"/>
    <property type="molecule type" value="Genomic_DNA"/>
</dbReference>
<evidence type="ECO:0000313" key="2">
    <source>
        <dbReference type="Proteomes" id="UP000064912"/>
    </source>
</evidence>
<dbReference type="Proteomes" id="UP000064912">
    <property type="component" value="Chromosome"/>
</dbReference>
<dbReference type="KEGG" id="rsu:NHU_01842"/>
<dbReference type="eggNOG" id="COG1917">
    <property type="taxonomic scope" value="Bacteria"/>
</dbReference>
<sequence>MKRGGWHMLREKGALTMARQLPVRFDLCASAAFPPASKGRLALQIRQDLWRMLQDLRGFSPVVTVEEEGQGLRVRAGGRAAVPFPRADCERKIAALLTSPSHRARWLAQAGSEPRT</sequence>
<protein>
    <submittedName>
        <fullName evidence="1">Uncharacterized protein</fullName>
    </submittedName>
</protein>
<reference evidence="1 2" key="1">
    <citation type="submission" date="2015-02" db="EMBL/GenBank/DDBJ databases">
        <title>Genome sequene of Rhodovulum sulfidophilum DSM 2351.</title>
        <authorList>
            <person name="Nagao N."/>
        </authorList>
    </citation>
    <scope>NUCLEOTIDE SEQUENCE [LARGE SCALE GENOMIC DNA]</scope>
    <source>
        <strain evidence="1 2">DSM 2351</strain>
    </source>
</reference>
<proteinExistence type="predicted"/>
<evidence type="ECO:0000313" key="1">
    <source>
        <dbReference type="EMBL" id="BAQ68997.1"/>
    </source>
</evidence>
<dbReference type="PATRIC" id="fig|35806.4.peg.1899"/>
<organism evidence="1 2">
    <name type="scientific">Rhodovulum sulfidophilum</name>
    <name type="common">Rhodobacter sulfidophilus</name>
    <dbReference type="NCBI Taxonomy" id="35806"/>
    <lineage>
        <taxon>Bacteria</taxon>
        <taxon>Pseudomonadati</taxon>
        <taxon>Pseudomonadota</taxon>
        <taxon>Alphaproteobacteria</taxon>
        <taxon>Rhodobacterales</taxon>
        <taxon>Paracoccaceae</taxon>
        <taxon>Rhodovulum</taxon>
    </lineage>
</organism>